<name>A0A7J8UNG9_9ROSI</name>
<reference evidence="1 2" key="1">
    <citation type="journal article" date="2019" name="Genome Biol. Evol.">
        <title>Insights into the evolution of the New World diploid cottons (Gossypium, subgenus Houzingenia) based on genome sequencing.</title>
        <authorList>
            <person name="Grover C.E."/>
            <person name="Arick M.A. 2nd"/>
            <person name="Thrash A."/>
            <person name="Conover J.L."/>
            <person name="Sanders W.S."/>
            <person name="Peterson D.G."/>
            <person name="Frelichowski J.E."/>
            <person name="Scheffler J.A."/>
            <person name="Scheffler B.E."/>
            <person name="Wendel J.F."/>
        </authorList>
    </citation>
    <scope>NUCLEOTIDE SEQUENCE [LARGE SCALE GENOMIC DNA]</scope>
    <source>
        <strain evidence="1">57</strain>
        <tissue evidence="1">Leaf</tissue>
    </source>
</reference>
<organism evidence="1 2">
    <name type="scientific">Gossypium klotzschianum</name>
    <dbReference type="NCBI Taxonomy" id="34286"/>
    <lineage>
        <taxon>Eukaryota</taxon>
        <taxon>Viridiplantae</taxon>
        <taxon>Streptophyta</taxon>
        <taxon>Embryophyta</taxon>
        <taxon>Tracheophyta</taxon>
        <taxon>Spermatophyta</taxon>
        <taxon>Magnoliopsida</taxon>
        <taxon>eudicotyledons</taxon>
        <taxon>Gunneridae</taxon>
        <taxon>Pentapetalae</taxon>
        <taxon>rosids</taxon>
        <taxon>malvids</taxon>
        <taxon>Malvales</taxon>
        <taxon>Malvaceae</taxon>
        <taxon>Malvoideae</taxon>
        <taxon>Gossypium</taxon>
    </lineage>
</organism>
<evidence type="ECO:0000313" key="2">
    <source>
        <dbReference type="Proteomes" id="UP000593573"/>
    </source>
</evidence>
<gene>
    <name evidence="1" type="ORF">Goklo_019309</name>
</gene>
<comment type="caution">
    <text evidence="1">The sequence shown here is derived from an EMBL/GenBank/DDBJ whole genome shotgun (WGS) entry which is preliminary data.</text>
</comment>
<protein>
    <submittedName>
        <fullName evidence="1">Uncharacterized protein</fullName>
    </submittedName>
</protein>
<dbReference type="Proteomes" id="UP000593573">
    <property type="component" value="Unassembled WGS sequence"/>
</dbReference>
<dbReference type="EMBL" id="JABFAB010000007">
    <property type="protein sequence ID" value="MBA0652021.1"/>
    <property type="molecule type" value="Genomic_DNA"/>
</dbReference>
<accession>A0A7J8UNG9</accession>
<sequence length="26" mass="3247">MESLRNFQLLCRVILRLRLSHHRKNI</sequence>
<feature type="non-terminal residue" evidence="1">
    <location>
        <position position="26"/>
    </location>
</feature>
<proteinExistence type="predicted"/>
<keyword evidence="2" id="KW-1185">Reference proteome</keyword>
<dbReference type="AlphaFoldDB" id="A0A7J8UNG9"/>
<evidence type="ECO:0000313" key="1">
    <source>
        <dbReference type="EMBL" id="MBA0652021.1"/>
    </source>
</evidence>